<evidence type="ECO:0000256" key="1">
    <source>
        <dbReference type="ARBA" id="ARBA00022729"/>
    </source>
</evidence>
<dbReference type="InterPro" id="IPR013783">
    <property type="entry name" value="Ig-like_fold"/>
</dbReference>
<keyword evidence="1" id="KW-0732">Signal</keyword>
<feature type="transmembrane region" description="Helical" evidence="3">
    <location>
        <begin position="42"/>
        <end position="59"/>
    </location>
</feature>
<evidence type="ECO:0008006" key="8">
    <source>
        <dbReference type="Google" id="ProtNLM"/>
    </source>
</evidence>
<dbReference type="PROSITE" id="PS50835">
    <property type="entry name" value="IG_LIKE"/>
    <property type="match status" value="1"/>
</dbReference>
<evidence type="ECO:0000259" key="5">
    <source>
        <dbReference type="PROSITE" id="PS50835"/>
    </source>
</evidence>
<feature type="compositionally biased region" description="Polar residues" evidence="2">
    <location>
        <begin position="162"/>
        <end position="187"/>
    </location>
</feature>
<dbReference type="NCBIfam" id="TIGR04183">
    <property type="entry name" value="Por_Secre_tail"/>
    <property type="match status" value="1"/>
</dbReference>
<dbReference type="KEGG" id="fjg:BB050_00301"/>
<dbReference type="InterPro" id="IPR000601">
    <property type="entry name" value="PKD_dom"/>
</dbReference>
<keyword evidence="3" id="KW-1133">Transmembrane helix</keyword>
<evidence type="ECO:0000256" key="2">
    <source>
        <dbReference type="SAM" id="MobiDB-lite"/>
    </source>
</evidence>
<feature type="domain" description="Ig-like" evidence="5">
    <location>
        <begin position="516"/>
        <end position="603"/>
    </location>
</feature>
<proteinExistence type="predicted"/>
<evidence type="ECO:0000259" key="4">
    <source>
        <dbReference type="PROSITE" id="PS50093"/>
    </source>
</evidence>
<feature type="region of interest" description="Disordered" evidence="2">
    <location>
        <begin position="162"/>
        <end position="190"/>
    </location>
</feature>
<feature type="domain" description="PKD" evidence="4">
    <location>
        <begin position="549"/>
        <end position="588"/>
    </location>
</feature>
<reference evidence="6 7" key="1">
    <citation type="submission" date="2016-08" db="EMBL/GenBank/DDBJ databases">
        <title>Complete genome sequence of Flavobacterium johnsoniae strain GSE09, a volatile-producing biocontrol agent isolated from cucumber (Cucumis sativus).</title>
        <authorList>
            <person name="Jeong J.-J."/>
            <person name="Oh J.Y."/>
            <person name="Jim Y.J."/>
            <person name="Sang M.K."/>
            <person name="Kim K.D."/>
        </authorList>
    </citation>
    <scope>NUCLEOTIDE SEQUENCE [LARGE SCALE GENOMIC DNA]</scope>
    <source>
        <strain evidence="6 7">GSE09</strain>
    </source>
</reference>
<protein>
    <recommendedName>
        <fullName evidence="8">Gliding motility-associated C-terminal domain-containing protein</fullName>
    </recommendedName>
</protein>
<dbReference type="RefSeq" id="WP_066032332.1">
    <property type="nucleotide sequence ID" value="NZ_CP016907.1"/>
</dbReference>
<evidence type="ECO:0000256" key="3">
    <source>
        <dbReference type="SAM" id="Phobius"/>
    </source>
</evidence>
<dbReference type="EMBL" id="CP016907">
    <property type="protein sequence ID" value="AOC93457.1"/>
    <property type="molecule type" value="Genomic_DNA"/>
</dbReference>
<organism evidence="6 7">
    <name type="scientific">Flavobacterium anhuiense</name>
    <dbReference type="NCBI Taxonomy" id="459526"/>
    <lineage>
        <taxon>Bacteria</taxon>
        <taxon>Pseudomonadati</taxon>
        <taxon>Bacteroidota</taxon>
        <taxon>Flavobacteriia</taxon>
        <taxon>Flavobacteriales</taxon>
        <taxon>Flavobacteriaceae</taxon>
        <taxon>Flavobacterium</taxon>
    </lineage>
</organism>
<gene>
    <name evidence="6" type="ORF">BB050_00301</name>
</gene>
<dbReference type="InterPro" id="IPR026444">
    <property type="entry name" value="Secre_tail"/>
</dbReference>
<sequence>MKKTILYHIMILHEFCKIFRCSFIDLIFPNFNLTKIIVHKKYQFYVMVLFMLFAIHPSLHSQAISGAAVQANFGIDADVYANKEQFLVPPTVSGIYDDWFFSSAFANGTGQNVIDQTNAAGLKTSIQANNNFTFEKRMSKPKNTMVGNFLWIDAVYGRDGNSTQSNNDSNTFSGNSNKNGDNPTTWALGSGSIPQKDDIVDVYGYLRRDLSPAALAINPNGILWGYGGASKISSDGNSHFDFEFFRTEVSFNGSALVGTGSQAGHTAWTFDATGKILVPGDVLVAIDFENGGTKPLGSVRVWMSSADIANFNSRPNRPFDLTGVFDQGNGAPPYGYAEIKAKGGGILTNVFAVVNVTAATLGPPWGTLEGSQANFQDNYKALQFTEFGLNLTALGLDSRNVNQSPCSNLLGSLIVKTRSSSSFTAELKDFSGPYLFGNITDVAVVGNVSNPLTCNNPTATLTATPTPPNATIKWYGPSPDGIADGPFIPGNAPVVSVKGVYTVYAYTNLEGCFAKKTVTVLENKEPPNVNAGEDKVLTCLITSIKLSGSSSTPNATYLWSTLDGNIVSGGTTLTPTIDKAGTYTLTVTDPVNGCKKADDVVVTSTPPTPINITCPEDNIKSSCFYADQAAVNTAFDAFKQSFTASGGNGTLTITGLENLTPPALCGGTVTVNYNVTDSCGLQKSCSATFTITAPAAVSAEAPTAVNASACTYADQAALDAAFETFKAGFSVSGGCDAKGEIQGSPTAPKLCDGGTVTVTYKVSDKCYEETISRDFTITAPSAVVPVSPDPFSASACAYADQAALDAAFETFKQGFSVSGGCDAKGEIQGSPTAPKLCDGGTVTVTYKVTDKCYETTISRDFTITAPSAVVPVSPDPFSASACAYADQAALDAAFETFKAGFSVSGGCDAKGEIQGSPVAPKLCDGGTVTVTYKVSDKCYETTISRDFTITAPSAVVPVSPDPFSASACVYADQATLDAAFETFKAGFSVSGGCDAKGEFVGNPTAPNLCQGGTTSVSYMITDKCYTTTISRNFTITAPSAVVPVSPDPFSASACAYADQAALDAAFETFKQGFSVSGGCDAKGEIQGSPTAPKLCDGGTATVTYKVTDKCYETTISRDFTITAPSAVVPVSPDPFSASACTYADQAALDAAFETFKQGFSVSGGCDAKGEIQGSPTAPKLCDGGTVTVTYKVSDKCYEETISRDFTITAPSAVVPVSPDPFSASACTYADQAALDAAFETFKAGFSVSGGCDAKGEIQGSPTAPKLCDGGTVTVTYKVSDKCYEETISRDFTITAPSAVVPVSPDPFSASACTYADQAALDAAFETFKAGFSVSGGCDAKGEIQGSPTAPKLCDGGIVTVTYKVADKCYETTISRDFTITAPVAVSTEAPTTVSASACAYADQAALDAAFEAFKAGFKVSGGCDAKGEFVGSPIAPNLCDGGTVTVTFKVTDKCYETTISRDFTITAPSAVVPLSPDPFSASACAYADQAALDAAFETFKSGFSVSGGCDAKGEIQGSPTAPKLCDGGTVTVTYKVSDKCYEETISRDFTITAPSAVVPVSPDPFSASACAYADQAALDAAFETFKAGFSVSGGCDAKGEFVGSPTAPNLCQGGTTSVNYMITDKCYTTTINRDFTITAPSAVVPLSPDPFSASACAYADQTALDAAFETFKQGFSVSGGCDAKGEIQGSPVAPKLCDGGTVTVTYKVTDKCYETTISRDFTITAPSAVVPVSPDPFSASACAYADQSALDAAFETFKQGFSVSGGCDAKGEIQGSPVAPKLCDGGTVTVTYKVSDKCYETTISRDFTITAPSAVVPVSPDPFSASACVYADQATLDAAFETFKAGFSVSGGCDAKGEFVGSPIAPNLCQGGTTSVSYKITDKCYETTISRNFTITAPSAVVPVSPDPFSASACAYADQAALDAAFETFKQGFSVSGGCDAKGEIQGSPTAPKLCDGGTATVTYKVTDKCYETTISRDFTITAPSAVVPVSPDPFSASACAYADQAAINAAFEIFKQGFSVSGGCDAKGSFVGNPTAPNLCQGGTTSVSYMITDKCYTTTITRDFTITVPAAVTPEAPAAVSASACIYADQAALDAAFETFKAGFKVSGGCDAKGAIQGSPVAPKLCEGGTTTVSYKVTDKCYETTISRDFTITKVNLLNVLSPPNKTVVCGEDPDGAFAAWIAGFKFTGGCAGNVQATDLSQFVKPQIGTALVIEYVVSNNCETIKKVSTFLITPCTTPICTYTQGAYGNVGGMACVGGQSYTTKALIAKALSAYPGGTMTIGLVGKSVLVSNNQADIDAVIAVLPGGGASKKLANGDPHISALPASYLKKGKIDNTLLAQTITLGLNLGIDSELSKFKLQAGILAVAQPEGGCGSKTPKVRSCNPDGTVSNEYKYYTIPNNVVSKLGGDKTVGDLFNLANQALGGGNTYGVSLSDIASLVDLINNAFDECRIAIGYSIQPLACVATQESIVTQAPTAQETTVVDSSAKESKKPGFDAYPVPFKNYITIRYNFDYATNVKIELFDLSGKLLSSKTDTDSYFGKEYNFNIDFYVGKFQVYILQITTNKGSSTKKIISAGN</sequence>
<name>A0AAC9CWW7_9FLAO</name>
<keyword evidence="3" id="KW-0472">Membrane</keyword>
<dbReference type="PROSITE" id="PS50093">
    <property type="entry name" value="PKD"/>
    <property type="match status" value="1"/>
</dbReference>
<dbReference type="Proteomes" id="UP000093276">
    <property type="component" value="Chromosome"/>
</dbReference>
<evidence type="ECO:0000313" key="7">
    <source>
        <dbReference type="Proteomes" id="UP000093276"/>
    </source>
</evidence>
<keyword evidence="3" id="KW-0812">Transmembrane</keyword>
<accession>A0AAC9CWW7</accession>
<dbReference type="Gene3D" id="2.60.40.10">
    <property type="entry name" value="Immunoglobulins"/>
    <property type="match status" value="1"/>
</dbReference>
<dbReference type="Pfam" id="PF18962">
    <property type="entry name" value="Por_Secre_tail"/>
    <property type="match status" value="1"/>
</dbReference>
<dbReference type="InterPro" id="IPR007110">
    <property type="entry name" value="Ig-like_dom"/>
</dbReference>
<dbReference type="GeneID" id="32306195"/>
<evidence type="ECO:0000313" key="6">
    <source>
        <dbReference type="EMBL" id="AOC93457.1"/>
    </source>
</evidence>